<evidence type="ECO:0000313" key="2">
    <source>
        <dbReference type="EMBL" id="KAL2482985.1"/>
    </source>
</evidence>
<comment type="caution">
    <text evidence="2">The sequence shown here is derived from an EMBL/GenBank/DDBJ whole genome shotgun (WGS) entry which is preliminary data.</text>
</comment>
<dbReference type="PANTHER" id="PTHR33179:SF9">
    <property type="entry name" value="OS01G0278000 PROTEIN"/>
    <property type="match status" value="1"/>
</dbReference>
<dbReference type="AlphaFoldDB" id="A0ABD1R3I0"/>
<name>A0ABD1R3I0_9LAMI</name>
<dbReference type="Pfam" id="PF05678">
    <property type="entry name" value="VQ"/>
    <property type="match status" value="1"/>
</dbReference>
<dbReference type="PANTHER" id="PTHR33179">
    <property type="entry name" value="VQ MOTIF-CONTAINING PROTEIN"/>
    <property type="match status" value="1"/>
</dbReference>
<keyword evidence="3" id="KW-1185">Reference proteome</keyword>
<evidence type="ECO:0000259" key="1">
    <source>
        <dbReference type="Pfam" id="PF05678"/>
    </source>
</evidence>
<evidence type="ECO:0000313" key="3">
    <source>
        <dbReference type="Proteomes" id="UP001604277"/>
    </source>
</evidence>
<accession>A0ABD1R3I0</accession>
<dbReference type="InterPro" id="IPR008889">
    <property type="entry name" value="VQ"/>
</dbReference>
<dbReference type="Proteomes" id="UP001604277">
    <property type="component" value="Unassembled WGS sequence"/>
</dbReference>
<reference evidence="3" key="1">
    <citation type="submission" date="2024-07" db="EMBL/GenBank/DDBJ databases">
        <title>Two chromosome-level genome assemblies of Korean endemic species Abeliophyllum distichum and Forsythia ovata (Oleaceae).</title>
        <authorList>
            <person name="Jang H."/>
        </authorList>
    </citation>
    <scope>NUCLEOTIDE SEQUENCE [LARGE SCALE GENOMIC DNA]</scope>
</reference>
<feature type="domain" description="VQ" evidence="1">
    <location>
        <begin position="108"/>
        <end position="130"/>
    </location>
</feature>
<dbReference type="InterPro" id="IPR039609">
    <property type="entry name" value="VQ_15/22"/>
</dbReference>
<protein>
    <submittedName>
        <fullName evidence="2">Calmodulin-binding protein 25</fullName>
    </submittedName>
</protein>
<dbReference type="EMBL" id="JBFOLJ010000013">
    <property type="protein sequence ID" value="KAL2482985.1"/>
    <property type="molecule type" value="Genomic_DNA"/>
</dbReference>
<sequence>MASSDNLVTIEPQPWRFGQAMADCWISDFFTKETETLTRALTKSFTNSSPTDHTSTDMVESLLVKPETTPSQTPTASGCSENEVPFSKRRNVAASGRITKRKSRASKRATTTFITADPANFRQMVQQVTGLRFGGDLNGLIPVAPMLKPDPQRSIHMFQTGCALPTLDTSSFLLDQQVVQPPVVSVPPPSTVVADGGAAGFSFDSFCSFPTLESWKVM</sequence>
<proteinExistence type="predicted"/>
<organism evidence="2 3">
    <name type="scientific">Forsythia ovata</name>
    <dbReference type="NCBI Taxonomy" id="205694"/>
    <lineage>
        <taxon>Eukaryota</taxon>
        <taxon>Viridiplantae</taxon>
        <taxon>Streptophyta</taxon>
        <taxon>Embryophyta</taxon>
        <taxon>Tracheophyta</taxon>
        <taxon>Spermatophyta</taxon>
        <taxon>Magnoliopsida</taxon>
        <taxon>eudicotyledons</taxon>
        <taxon>Gunneridae</taxon>
        <taxon>Pentapetalae</taxon>
        <taxon>asterids</taxon>
        <taxon>lamiids</taxon>
        <taxon>Lamiales</taxon>
        <taxon>Oleaceae</taxon>
        <taxon>Forsythieae</taxon>
        <taxon>Forsythia</taxon>
    </lineage>
</organism>
<gene>
    <name evidence="2" type="ORF">Fot_44429</name>
</gene>